<evidence type="ECO:0000313" key="1">
    <source>
        <dbReference type="EMBL" id="MPC30959.1"/>
    </source>
</evidence>
<accession>A0A5B7ECB3</accession>
<gene>
    <name evidence="1" type="ORF">E2C01_024232</name>
</gene>
<dbReference type="Proteomes" id="UP000324222">
    <property type="component" value="Unassembled WGS sequence"/>
</dbReference>
<proteinExistence type="predicted"/>
<protein>
    <submittedName>
        <fullName evidence="1">Uncharacterized protein</fullName>
    </submittedName>
</protein>
<dbReference type="EMBL" id="VSRR010002344">
    <property type="protein sequence ID" value="MPC30959.1"/>
    <property type="molecule type" value="Genomic_DNA"/>
</dbReference>
<dbReference type="AlphaFoldDB" id="A0A5B7ECB3"/>
<keyword evidence="2" id="KW-1185">Reference proteome</keyword>
<comment type="caution">
    <text evidence="1">The sequence shown here is derived from an EMBL/GenBank/DDBJ whole genome shotgun (WGS) entry which is preliminary data.</text>
</comment>
<evidence type="ECO:0000313" key="2">
    <source>
        <dbReference type="Proteomes" id="UP000324222"/>
    </source>
</evidence>
<sequence length="161" mass="17775">MEEDKEREEEEKEEKKHNANASDFHTGFVALPLPTRPRGGCACRGLAACWGLLGFAESCLWNGNTSIAILKCFLYVGVYRELFVGPRSSNTNVQRWLSQHSAHPTKPFTALSVCCHGADSFAARHPHHRETKTPQYITCSRGLATSVASLGCEVARQQLEG</sequence>
<reference evidence="1 2" key="1">
    <citation type="submission" date="2019-05" db="EMBL/GenBank/DDBJ databases">
        <title>Another draft genome of Portunus trituberculatus and its Hox gene families provides insights of decapod evolution.</title>
        <authorList>
            <person name="Jeong J.-H."/>
            <person name="Song I."/>
            <person name="Kim S."/>
            <person name="Choi T."/>
            <person name="Kim D."/>
            <person name="Ryu S."/>
            <person name="Kim W."/>
        </authorList>
    </citation>
    <scope>NUCLEOTIDE SEQUENCE [LARGE SCALE GENOMIC DNA]</scope>
    <source>
        <tissue evidence="1">Muscle</tissue>
    </source>
</reference>
<name>A0A5B7ECB3_PORTR</name>
<organism evidence="1 2">
    <name type="scientific">Portunus trituberculatus</name>
    <name type="common">Swimming crab</name>
    <name type="synonym">Neptunus trituberculatus</name>
    <dbReference type="NCBI Taxonomy" id="210409"/>
    <lineage>
        <taxon>Eukaryota</taxon>
        <taxon>Metazoa</taxon>
        <taxon>Ecdysozoa</taxon>
        <taxon>Arthropoda</taxon>
        <taxon>Crustacea</taxon>
        <taxon>Multicrustacea</taxon>
        <taxon>Malacostraca</taxon>
        <taxon>Eumalacostraca</taxon>
        <taxon>Eucarida</taxon>
        <taxon>Decapoda</taxon>
        <taxon>Pleocyemata</taxon>
        <taxon>Brachyura</taxon>
        <taxon>Eubrachyura</taxon>
        <taxon>Portunoidea</taxon>
        <taxon>Portunidae</taxon>
        <taxon>Portuninae</taxon>
        <taxon>Portunus</taxon>
    </lineage>
</organism>